<evidence type="ECO:0008006" key="3">
    <source>
        <dbReference type="Google" id="ProtNLM"/>
    </source>
</evidence>
<name>A0ABS5VUB0_9BACT</name>
<dbReference type="Pfam" id="PF17963">
    <property type="entry name" value="Big_9"/>
    <property type="match status" value="1"/>
</dbReference>
<evidence type="ECO:0000313" key="1">
    <source>
        <dbReference type="EMBL" id="MBT1705003.1"/>
    </source>
</evidence>
<dbReference type="EMBL" id="JAHESD010000044">
    <property type="protein sequence ID" value="MBT1705003.1"/>
    <property type="molecule type" value="Genomic_DNA"/>
</dbReference>
<evidence type="ECO:0000313" key="2">
    <source>
        <dbReference type="Proteomes" id="UP000772618"/>
    </source>
</evidence>
<dbReference type="PROSITE" id="PS51257">
    <property type="entry name" value="PROKAR_LIPOPROTEIN"/>
    <property type="match status" value="1"/>
</dbReference>
<protein>
    <recommendedName>
        <fullName evidence="3">DUF4361 domain-containing protein</fullName>
    </recommendedName>
</protein>
<sequence>MHLKKEKSLPATLVQLVLIICITTFIGCDVLEPDEIDEESAVQLNAEPIYISPSGSGIIDLKALITSSSNVKLSIAYQPKLGTLKSLGEYLLEYTPNKGVRNARDRFGISIFGKNNAVILQDSIPIIIGDSTDIPCGMFANNDYIYNVLGPVEINVLRNDTLCNGNKADLQVSIPAIGSDTIPMPSHGTVQVLSNGNIRYTPGAGFNGNDSFVYRIALAQAGGSELIRHAFVYISKTNNCSDSLTVVDDLYTFDMDTVNLSKPFHMDVLRNDEYCYNARLKITVVDLPQGKLVSDSTRGYYYTFPANTVTGFTDRFKYRVCLNDSICEEAEVTIETR</sequence>
<proteinExistence type="predicted"/>
<accession>A0ABS5VUB0</accession>
<organism evidence="1 2">
    <name type="scientific">Chryseosolibacter indicus</name>
    <dbReference type="NCBI Taxonomy" id="2782351"/>
    <lineage>
        <taxon>Bacteria</taxon>
        <taxon>Pseudomonadati</taxon>
        <taxon>Bacteroidota</taxon>
        <taxon>Cytophagia</taxon>
        <taxon>Cytophagales</taxon>
        <taxon>Chryseotaleaceae</taxon>
        <taxon>Chryseosolibacter</taxon>
    </lineage>
</organism>
<keyword evidence="2" id="KW-1185">Reference proteome</keyword>
<reference evidence="1 2" key="1">
    <citation type="submission" date="2021-05" db="EMBL/GenBank/DDBJ databases">
        <title>A Polyphasic approach of four new species of the genus Ohtaekwangia: Ohtaekwangia histidinii sp. nov., Ohtaekwangia cretensis sp. nov., Ohtaekwangia indiensis sp. nov., Ohtaekwangia reichenbachii sp. nov. from diverse environment.</title>
        <authorList>
            <person name="Octaviana S."/>
        </authorList>
    </citation>
    <scope>NUCLEOTIDE SEQUENCE [LARGE SCALE GENOMIC DNA]</scope>
    <source>
        <strain evidence="1 2">PWU20</strain>
    </source>
</reference>
<comment type="caution">
    <text evidence="1">The sequence shown here is derived from an EMBL/GenBank/DDBJ whole genome shotgun (WGS) entry which is preliminary data.</text>
</comment>
<dbReference type="RefSeq" id="WP_254154961.1">
    <property type="nucleotide sequence ID" value="NZ_JAHESD010000044.1"/>
</dbReference>
<gene>
    <name evidence="1" type="ORF">KK060_17050</name>
</gene>
<dbReference type="Proteomes" id="UP000772618">
    <property type="component" value="Unassembled WGS sequence"/>
</dbReference>
<dbReference type="Gene3D" id="2.60.40.3440">
    <property type="match status" value="1"/>
</dbReference>